<dbReference type="PROSITE" id="PS50977">
    <property type="entry name" value="HTH_TETR_2"/>
    <property type="match status" value="1"/>
</dbReference>
<dbReference type="InterPro" id="IPR050109">
    <property type="entry name" value="HTH-type_TetR-like_transc_reg"/>
</dbReference>
<dbReference type="OrthoDB" id="3767959at2"/>
<dbReference type="InterPro" id="IPR001647">
    <property type="entry name" value="HTH_TetR"/>
</dbReference>
<dbReference type="PROSITE" id="PS01081">
    <property type="entry name" value="HTH_TETR_1"/>
    <property type="match status" value="1"/>
</dbReference>
<evidence type="ECO:0000313" key="5">
    <source>
        <dbReference type="EMBL" id="TCJ22182.1"/>
    </source>
</evidence>
<dbReference type="SUPFAM" id="SSF48498">
    <property type="entry name" value="Tetracyclin repressor-like, C-terminal domain"/>
    <property type="match status" value="1"/>
</dbReference>
<dbReference type="PANTHER" id="PTHR30055">
    <property type="entry name" value="HTH-TYPE TRANSCRIPTIONAL REGULATOR RUTR"/>
    <property type="match status" value="1"/>
</dbReference>
<organism evidence="5 6">
    <name type="scientific">Nocardioides jejuensis</name>
    <dbReference type="NCBI Taxonomy" id="2502782"/>
    <lineage>
        <taxon>Bacteria</taxon>
        <taxon>Bacillati</taxon>
        <taxon>Actinomycetota</taxon>
        <taxon>Actinomycetes</taxon>
        <taxon>Propionibacteriales</taxon>
        <taxon>Nocardioidaceae</taxon>
        <taxon>Nocardioides</taxon>
    </lineage>
</organism>
<dbReference type="InterPro" id="IPR023772">
    <property type="entry name" value="DNA-bd_HTH_TetR-type_CS"/>
</dbReference>
<dbReference type="InterPro" id="IPR009057">
    <property type="entry name" value="Homeodomain-like_sf"/>
</dbReference>
<dbReference type="PANTHER" id="PTHR30055:SF226">
    <property type="entry name" value="HTH-TYPE TRANSCRIPTIONAL REGULATOR PKSA"/>
    <property type="match status" value="1"/>
</dbReference>
<evidence type="ECO:0000256" key="3">
    <source>
        <dbReference type="SAM" id="MobiDB-lite"/>
    </source>
</evidence>
<name>A0A4V2NXQ8_9ACTN</name>
<dbReference type="AlphaFoldDB" id="A0A4V2NXQ8"/>
<dbReference type="InterPro" id="IPR036271">
    <property type="entry name" value="Tet_transcr_reg_TetR-rel_C_sf"/>
</dbReference>
<dbReference type="PRINTS" id="PR00455">
    <property type="entry name" value="HTHTETR"/>
</dbReference>
<keyword evidence="1 2" id="KW-0238">DNA-binding</keyword>
<dbReference type="GO" id="GO:0003700">
    <property type="term" value="F:DNA-binding transcription factor activity"/>
    <property type="evidence" value="ECO:0007669"/>
    <property type="project" value="TreeGrafter"/>
</dbReference>
<dbReference type="EMBL" id="SJZJ01000025">
    <property type="protein sequence ID" value="TCJ22182.1"/>
    <property type="molecule type" value="Genomic_DNA"/>
</dbReference>
<dbReference type="Pfam" id="PF00440">
    <property type="entry name" value="TetR_N"/>
    <property type="match status" value="1"/>
</dbReference>
<accession>A0A4V2NXQ8</accession>
<dbReference type="Gene3D" id="1.10.357.10">
    <property type="entry name" value="Tetracycline Repressor, domain 2"/>
    <property type="match status" value="1"/>
</dbReference>
<dbReference type="GO" id="GO:0000976">
    <property type="term" value="F:transcription cis-regulatory region binding"/>
    <property type="evidence" value="ECO:0007669"/>
    <property type="project" value="TreeGrafter"/>
</dbReference>
<keyword evidence="6" id="KW-1185">Reference proteome</keyword>
<feature type="DNA-binding region" description="H-T-H motif" evidence="2">
    <location>
        <begin position="49"/>
        <end position="68"/>
    </location>
</feature>
<evidence type="ECO:0000259" key="4">
    <source>
        <dbReference type="PROSITE" id="PS50977"/>
    </source>
</evidence>
<comment type="caution">
    <text evidence="5">The sequence shown here is derived from an EMBL/GenBank/DDBJ whole genome shotgun (WGS) entry which is preliminary data.</text>
</comment>
<feature type="region of interest" description="Disordered" evidence="3">
    <location>
        <begin position="1"/>
        <end position="27"/>
    </location>
</feature>
<feature type="compositionally biased region" description="Polar residues" evidence="3">
    <location>
        <begin position="1"/>
        <end position="14"/>
    </location>
</feature>
<protein>
    <submittedName>
        <fullName evidence="5">TetR/AcrR family transcriptional regulator</fullName>
    </submittedName>
</protein>
<evidence type="ECO:0000313" key="6">
    <source>
        <dbReference type="Proteomes" id="UP000295453"/>
    </source>
</evidence>
<dbReference type="Proteomes" id="UP000295453">
    <property type="component" value="Unassembled WGS sequence"/>
</dbReference>
<evidence type="ECO:0000256" key="1">
    <source>
        <dbReference type="ARBA" id="ARBA00023125"/>
    </source>
</evidence>
<reference evidence="5 6" key="1">
    <citation type="submission" date="2019-03" db="EMBL/GenBank/DDBJ databases">
        <authorList>
            <person name="Kim M.K.M."/>
        </authorList>
    </citation>
    <scope>NUCLEOTIDE SEQUENCE [LARGE SCALE GENOMIC DNA]</scope>
    <source>
        <strain evidence="5 6">18JY15-6</strain>
    </source>
</reference>
<dbReference type="SUPFAM" id="SSF46689">
    <property type="entry name" value="Homeodomain-like"/>
    <property type="match status" value="1"/>
</dbReference>
<proteinExistence type="predicted"/>
<feature type="domain" description="HTH tetR-type" evidence="4">
    <location>
        <begin position="26"/>
        <end position="86"/>
    </location>
</feature>
<sequence length="222" mass="24328">MSRLSSVSSATRTPRPNAGTKGVARPEREAQIVEAGCRLFGERGYIGTSVADVAESAGISKPLIYNYFGSKDGLHVACVQHASGVLVSEIERTAASGTIGFARAAVTLDGMFRLLEPRPWLWRVVFDATAPREGEAQAWLAEHERRIIDFGREGVAELMHLSGNHDDLDIDAMRAAWESIFRSLVNWWLDHPGDSPEEMTQRCLRIFTTVFGELDLAGTALG</sequence>
<evidence type="ECO:0000256" key="2">
    <source>
        <dbReference type="PROSITE-ProRule" id="PRU00335"/>
    </source>
</evidence>
<gene>
    <name evidence="5" type="ORF">EPD65_13480</name>
</gene>